<reference evidence="2" key="1">
    <citation type="submission" date="2016-11" db="UniProtKB">
        <authorList>
            <consortium name="WormBaseParasite"/>
        </authorList>
    </citation>
    <scope>IDENTIFICATION</scope>
</reference>
<accession>A0A1I7SPM4</accession>
<proteinExistence type="predicted"/>
<dbReference type="eggNOG" id="ENOG502SE5Z">
    <property type="taxonomic scope" value="Eukaryota"/>
</dbReference>
<evidence type="ECO:0000313" key="2">
    <source>
        <dbReference type="WBParaSite" id="BXY_1501700.1"/>
    </source>
</evidence>
<protein>
    <submittedName>
        <fullName evidence="2">Copper-containing nitrite reductase</fullName>
    </submittedName>
</protein>
<evidence type="ECO:0000313" key="1">
    <source>
        <dbReference type="Proteomes" id="UP000095284"/>
    </source>
</evidence>
<dbReference type="Proteomes" id="UP000095284">
    <property type="component" value="Unplaced"/>
</dbReference>
<organism evidence="1 2">
    <name type="scientific">Bursaphelenchus xylophilus</name>
    <name type="common">Pinewood nematode worm</name>
    <name type="synonym">Aphelenchoides xylophilus</name>
    <dbReference type="NCBI Taxonomy" id="6326"/>
    <lineage>
        <taxon>Eukaryota</taxon>
        <taxon>Metazoa</taxon>
        <taxon>Ecdysozoa</taxon>
        <taxon>Nematoda</taxon>
        <taxon>Chromadorea</taxon>
        <taxon>Rhabditida</taxon>
        <taxon>Tylenchina</taxon>
        <taxon>Tylenchomorpha</taxon>
        <taxon>Aphelenchoidea</taxon>
        <taxon>Aphelenchoididae</taxon>
        <taxon>Bursaphelenchus</taxon>
    </lineage>
</organism>
<sequence length="33" mass="3540">FAVTVDDPEYDDIPTSHLAFHTSQMSMVGAVAS</sequence>
<dbReference type="AlphaFoldDB" id="A0A1I7SPM4"/>
<dbReference type="WBParaSite" id="BXY_1501700.1">
    <property type="protein sequence ID" value="BXY_1501700.1"/>
    <property type="gene ID" value="BXY_1501700"/>
</dbReference>
<name>A0A1I7SPM4_BURXY</name>